<evidence type="ECO:0000313" key="2">
    <source>
        <dbReference type="EMBL" id="KAF4461327.1"/>
    </source>
</evidence>
<dbReference type="Proteomes" id="UP000554235">
    <property type="component" value="Unassembled WGS sequence"/>
</dbReference>
<dbReference type="AlphaFoldDB" id="A0A8H4PHK5"/>
<keyword evidence="3" id="KW-1185">Reference proteome</keyword>
<organism evidence="2 3">
    <name type="scientific">Fusarium albosuccineum</name>
    <dbReference type="NCBI Taxonomy" id="1237068"/>
    <lineage>
        <taxon>Eukaryota</taxon>
        <taxon>Fungi</taxon>
        <taxon>Dikarya</taxon>
        <taxon>Ascomycota</taxon>
        <taxon>Pezizomycotina</taxon>
        <taxon>Sordariomycetes</taxon>
        <taxon>Hypocreomycetidae</taxon>
        <taxon>Hypocreales</taxon>
        <taxon>Nectriaceae</taxon>
        <taxon>Fusarium</taxon>
        <taxon>Fusarium decemcellulare species complex</taxon>
    </lineage>
</organism>
<feature type="compositionally biased region" description="Low complexity" evidence="1">
    <location>
        <begin position="27"/>
        <end position="36"/>
    </location>
</feature>
<name>A0A8H4PHK5_9HYPO</name>
<evidence type="ECO:0000313" key="3">
    <source>
        <dbReference type="Proteomes" id="UP000554235"/>
    </source>
</evidence>
<sequence>MSPTASPQLEAELPSTENRKHISQEPSSRSARSSFSKPHASLRRKTVGLGYHGNPVAVLDMKSDEVRPLNLADIEGKGYPSVKIPRWRNNVRIYLPRPGGEEKELIAKVNFRSMGVRGDRFYEIAFIGRSGQRLESPQVVWRDARTNACLLA</sequence>
<evidence type="ECO:0000256" key="1">
    <source>
        <dbReference type="SAM" id="MobiDB-lite"/>
    </source>
</evidence>
<dbReference type="EMBL" id="JAADYS010001741">
    <property type="protein sequence ID" value="KAF4461327.1"/>
    <property type="molecule type" value="Genomic_DNA"/>
</dbReference>
<reference evidence="2 3" key="1">
    <citation type="submission" date="2020-01" db="EMBL/GenBank/DDBJ databases">
        <title>Identification and distribution of gene clusters putatively required for synthesis of sphingolipid metabolism inhibitors in phylogenetically diverse species of the filamentous fungus Fusarium.</title>
        <authorList>
            <person name="Kim H.-S."/>
            <person name="Busman M."/>
            <person name="Brown D.W."/>
            <person name="Divon H."/>
            <person name="Uhlig S."/>
            <person name="Proctor R.H."/>
        </authorList>
    </citation>
    <scope>NUCLEOTIDE SEQUENCE [LARGE SCALE GENOMIC DNA]</scope>
    <source>
        <strain evidence="2 3">NRRL 20459</strain>
    </source>
</reference>
<protein>
    <submittedName>
        <fullName evidence="2">Uncharacterized protein</fullName>
    </submittedName>
</protein>
<accession>A0A8H4PHK5</accession>
<comment type="caution">
    <text evidence="2">The sequence shown here is derived from an EMBL/GenBank/DDBJ whole genome shotgun (WGS) entry which is preliminary data.</text>
</comment>
<dbReference type="OrthoDB" id="4981644at2759"/>
<gene>
    <name evidence="2" type="ORF">FALBO_11886</name>
</gene>
<proteinExistence type="predicted"/>
<feature type="region of interest" description="Disordered" evidence="1">
    <location>
        <begin position="1"/>
        <end position="48"/>
    </location>
</feature>